<evidence type="ECO:0000256" key="6">
    <source>
        <dbReference type="ARBA" id="ARBA00023136"/>
    </source>
</evidence>
<dbReference type="GO" id="GO:0005886">
    <property type="term" value="C:plasma membrane"/>
    <property type="evidence" value="ECO:0007669"/>
    <property type="project" value="UniProtKB-SubCell"/>
</dbReference>
<gene>
    <name evidence="9" type="ORF">Zmor_012495</name>
</gene>
<keyword evidence="7" id="KW-0675">Receptor</keyword>
<sequence>MAKLNNTNPYKWFTLTAQCFALLPVDGIKSNNIHFQWKSVHICYTLFITLVLCVLLIFEVIYSSGQILSEYRINSLITKICSVLMLIVHLRLGYKWPSLMQNWSQTETVMDIRYGRLENFGLRVKICILLFFVTTTAGHLNAIVYQYMYGHVLKFDFYAFIFDYIPFNSILGITLAFVYTVHFFILNFNDFFIIVTSMYVALRFQQIRKRLERQEKHAQRGVEIVDFWQEMRRDYDRLSNLCLEVDDGINGLIFVSFADNLYCVISYLFRQLMVENEGAQLVIFYVFFPIMVVKVLTVCLYTSWINDESLAPVNILNSVSSRDYNPEIGRWLTQMSFDKVALTGGKIFKITRSIFLSVASLVVTYELVVMQFHGFSSKA</sequence>
<dbReference type="PANTHER" id="PTHR21421:SF29">
    <property type="entry name" value="GUSTATORY RECEPTOR 5A FOR TREHALOSE-RELATED"/>
    <property type="match status" value="1"/>
</dbReference>
<dbReference type="GO" id="GO:0008527">
    <property type="term" value="F:taste receptor activity"/>
    <property type="evidence" value="ECO:0007669"/>
    <property type="project" value="InterPro"/>
</dbReference>
<evidence type="ECO:0000256" key="8">
    <source>
        <dbReference type="SAM" id="Phobius"/>
    </source>
</evidence>
<feature type="transmembrane region" description="Helical" evidence="8">
    <location>
        <begin position="157"/>
        <end position="178"/>
    </location>
</feature>
<keyword evidence="4 8" id="KW-0812">Transmembrane</keyword>
<dbReference type="Proteomes" id="UP001168821">
    <property type="component" value="Unassembled WGS sequence"/>
</dbReference>
<protein>
    <recommendedName>
        <fullName evidence="11">Gustatory receptor</fullName>
    </recommendedName>
</protein>
<feature type="transmembrane region" description="Helical" evidence="8">
    <location>
        <begin position="354"/>
        <end position="373"/>
    </location>
</feature>
<keyword evidence="10" id="KW-1185">Reference proteome</keyword>
<feature type="transmembrane region" description="Helical" evidence="8">
    <location>
        <begin position="120"/>
        <end position="145"/>
    </location>
</feature>
<dbReference type="EMBL" id="JALNTZ010000004">
    <property type="protein sequence ID" value="KAJ3653233.1"/>
    <property type="molecule type" value="Genomic_DNA"/>
</dbReference>
<evidence type="ECO:0008006" key="11">
    <source>
        <dbReference type="Google" id="ProtNLM"/>
    </source>
</evidence>
<feature type="transmembrane region" description="Helical" evidence="8">
    <location>
        <begin position="281"/>
        <end position="301"/>
    </location>
</feature>
<proteinExistence type="inferred from homology"/>
<reference evidence="9" key="1">
    <citation type="journal article" date="2023" name="G3 (Bethesda)">
        <title>Whole genome assemblies of Zophobas morio and Tenebrio molitor.</title>
        <authorList>
            <person name="Kaur S."/>
            <person name="Stinson S.A."/>
            <person name="diCenzo G.C."/>
        </authorList>
    </citation>
    <scope>NUCLEOTIDE SEQUENCE</scope>
    <source>
        <strain evidence="9">QUZm001</strain>
    </source>
</reference>
<name>A0AA38I8X8_9CUCU</name>
<dbReference type="PANTHER" id="PTHR21421">
    <property type="entry name" value="GUSTATORY RECEPTOR"/>
    <property type="match status" value="1"/>
</dbReference>
<evidence type="ECO:0000256" key="5">
    <source>
        <dbReference type="ARBA" id="ARBA00022989"/>
    </source>
</evidence>
<evidence type="ECO:0000256" key="1">
    <source>
        <dbReference type="ARBA" id="ARBA00004651"/>
    </source>
</evidence>
<keyword evidence="6 8" id="KW-0472">Membrane</keyword>
<evidence type="ECO:0000256" key="7">
    <source>
        <dbReference type="ARBA" id="ARBA00023170"/>
    </source>
</evidence>
<evidence type="ECO:0000313" key="10">
    <source>
        <dbReference type="Proteomes" id="UP001168821"/>
    </source>
</evidence>
<dbReference type="Pfam" id="PF06151">
    <property type="entry name" value="Trehalose_recp"/>
    <property type="match status" value="1"/>
</dbReference>
<evidence type="ECO:0000313" key="9">
    <source>
        <dbReference type="EMBL" id="KAJ3653233.1"/>
    </source>
</evidence>
<feature type="transmembrane region" description="Helical" evidence="8">
    <location>
        <begin position="249"/>
        <end position="269"/>
    </location>
</feature>
<accession>A0AA38I8X8</accession>
<comment type="caution">
    <text evidence="9">The sequence shown here is derived from an EMBL/GenBank/DDBJ whole genome shotgun (WGS) entry which is preliminary data.</text>
</comment>
<feature type="transmembrane region" description="Helical" evidence="8">
    <location>
        <begin position="73"/>
        <end position="94"/>
    </location>
</feature>
<dbReference type="AlphaFoldDB" id="A0AA38I8X8"/>
<keyword evidence="3" id="KW-1003">Cell membrane</keyword>
<organism evidence="9 10">
    <name type="scientific">Zophobas morio</name>
    <dbReference type="NCBI Taxonomy" id="2755281"/>
    <lineage>
        <taxon>Eukaryota</taxon>
        <taxon>Metazoa</taxon>
        <taxon>Ecdysozoa</taxon>
        <taxon>Arthropoda</taxon>
        <taxon>Hexapoda</taxon>
        <taxon>Insecta</taxon>
        <taxon>Pterygota</taxon>
        <taxon>Neoptera</taxon>
        <taxon>Endopterygota</taxon>
        <taxon>Coleoptera</taxon>
        <taxon>Polyphaga</taxon>
        <taxon>Cucujiformia</taxon>
        <taxon>Tenebrionidae</taxon>
        <taxon>Zophobas</taxon>
    </lineage>
</organism>
<dbReference type="InterPro" id="IPR009318">
    <property type="entry name" value="Gustatory_rcpt"/>
</dbReference>
<comment type="similarity">
    <text evidence="2">Belongs to the insect chemoreceptor superfamily. Gustatory receptor (GR) family. Gr5a subfamily.</text>
</comment>
<dbReference type="GO" id="GO:0050916">
    <property type="term" value="P:sensory perception of sweet taste"/>
    <property type="evidence" value="ECO:0007669"/>
    <property type="project" value="UniProtKB-ARBA"/>
</dbReference>
<evidence type="ECO:0000256" key="4">
    <source>
        <dbReference type="ARBA" id="ARBA00022692"/>
    </source>
</evidence>
<comment type="subcellular location">
    <subcellularLocation>
        <location evidence="1">Cell membrane</location>
        <topology evidence="1">Multi-pass membrane protein</topology>
    </subcellularLocation>
</comment>
<evidence type="ECO:0000256" key="2">
    <source>
        <dbReference type="ARBA" id="ARBA00005327"/>
    </source>
</evidence>
<feature type="transmembrane region" description="Helical" evidence="8">
    <location>
        <begin position="37"/>
        <end position="61"/>
    </location>
</feature>
<evidence type="ECO:0000256" key="3">
    <source>
        <dbReference type="ARBA" id="ARBA00022475"/>
    </source>
</evidence>
<keyword evidence="5 8" id="KW-1133">Transmembrane helix</keyword>